<keyword evidence="1" id="KW-0732">Signal</keyword>
<feature type="chain" id="PRO_5012843627" evidence="1">
    <location>
        <begin position="18"/>
        <end position="213"/>
    </location>
</feature>
<reference evidence="3 4" key="1">
    <citation type="submission" date="2017-02" db="EMBL/GenBank/DDBJ databases">
        <authorList>
            <person name="Peterson S.W."/>
        </authorList>
    </citation>
    <scope>NUCLEOTIDE SEQUENCE [LARGE SCALE GENOMIC DNA]</scope>
    <source>
        <strain evidence="3 4">P15</strain>
    </source>
</reference>
<evidence type="ECO:0000259" key="2">
    <source>
        <dbReference type="Pfam" id="PF03886"/>
    </source>
</evidence>
<organism evidence="3 4">
    <name type="scientific">Pseudoxanthomonas indica</name>
    <dbReference type="NCBI Taxonomy" id="428993"/>
    <lineage>
        <taxon>Bacteria</taxon>
        <taxon>Pseudomonadati</taxon>
        <taxon>Pseudomonadota</taxon>
        <taxon>Gammaproteobacteria</taxon>
        <taxon>Lysobacterales</taxon>
        <taxon>Lysobacteraceae</taxon>
        <taxon>Pseudoxanthomonas</taxon>
    </lineage>
</organism>
<feature type="signal peptide" evidence="1">
    <location>
        <begin position="1"/>
        <end position="17"/>
    </location>
</feature>
<evidence type="ECO:0000313" key="3">
    <source>
        <dbReference type="EMBL" id="SKC74423.1"/>
    </source>
</evidence>
<dbReference type="OrthoDB" id="5795476at2"/>
<dbReference type="STRING" id="428993.SAMN06296058_2399"/>
<sequence length="213" mass="22824">MKALRPLSFALSALLLAGCSILDSKQTDPVTIYSPQIRVAPDDNWPTVAWSLVIAKPTAARVVDSPRISVRPAPGELQVYKGAAWAQPATDLLQDAVQRVLEDSGRIAAVSSSDAGILGDYRLVMDVRRFESDYASQSVPAATIEISAKLVQQRSQRVVASRTFLQAEPASGTEVSQVAGAFEQSLTRITHDIVGWSLVQGQADATRPAAVVR</sequence>
<keyword evidence="4" id="KW-1185">Reference proteome</keyword>
<gene>
    <name evidence="3" type="ORF">SAMN06296058_2399</name>
</gene>
<name>A0A1T5LEK5_9GAMM</name>
<dbReference type="SUPFAM" id="SSF159594">
    <property type="entry name" value="XCC0632-like"/>
    <property type="match status" value="1"/>
</dbReference>
<dbReference type="InterPro" id="IPR005586">
    <property type="entry name" value="ABC_trans_aux"/>
</dbReference>
<feature type="domain" description="ABC-type transport auxiliary lipoprotein component" evidence="2">
    <location>
        <begin position="34"/>
        <end position="194"/>
    </location>
</feature>
<evidence type="ECO:0000256" key="1">
    <source>
        <dbReference type="SAM" id="SignalP"/>
    </source>
</evidence>
<dbReference type="PROSITE" id="PS51257">
    <property type="entry name" value="PROKAR_LIPOPROTEIN"/>
    <property type="match status" value="1"/>
</dbReference>
<dbReference type="Pfam" id="PF03886">
    <property type="entry name" value="ABC_trans_aux"/>
    <property type="match status" value="1"/>
</dbReference>
<dbReference type="EMBL" id="FUZV01000002">
    <property type="protein sequence ID" value="SKC74423.1"/>
    <property type="molecule type" value="Genomic_DNA"/>
</dbReference>
<dbReference type="PANTHER" id="PTHR36698:SF3">
    <property type="entry name" value="ABC-TYPE TRANSPORT AUXILIARY LIPOPROTEIN COMPONENT DOMAIN-CONTAINING PROTEIN"/>
    <property type="match status" value="1"/>
</dbReference>
<accession>A0A1T5LEK5</accession>
<dbReference type="PANTHER" id="PTHR36698">
    <property type="entry name" value="BLL5892 PROTEIN"/>
    <property type="match status" value="1"/>
</dbReference>
<dbReference type="RefSeq" id="WP_079724764.1">
    <property type="nucleotide sequence ID" value="NZ_BMCL01000001.1"/>
</dbReference>
<dbReference type="Gene3D" id="3.40.50.10610">
    <property type="entry name" value="ABC-type transport auxiliary lipoprotein component"/>
    <property type="match status" value="1"/>
</dbReference>
<dbReference type="Proteomes" id="UP000190341">
    <property type="component" value="Unassembled WGS sequence"/>
</dbReference>
<protein>
    <submittedName>
        <fullName evidence="3">Cholesterol transport system auxiliary component</fullName>
    </submittedName>
</protein>
<proteinExistence type="predicted"/>
<evidence type="ECO:0000313" key="4">
    <source>
        <dbReference type="Proteomes" id="UP000190341"/>
    </source>
</evidence>
<dbReference type="AlphaFoldDB" id="A0A1T5LEK5"/>